<evidence type="ECO:0000256" key="1">
    <source>
        <dbReference type="SAM" id="Phobius"/>
    </source>
</evidence>
<dbReference type="InterPro" id="IPR010718">
    <property type="entry name" value="DUF1294"/>
</dbReference>
<protein>
    <submittedName>
        <fullName evidence="2">Uncharacterized membrane protein YsdA (DUF1294 family)</fullName>
    </submittedName>
</protein>
<dbReference type="AlphaFoldDB" id="A0A3N4VRU2"/>
<feature type="transmembrane region" description="Helical" evidence="1">
    <location>
        <begin position="38"/>
        <end position="59"/>
    </location>
</feature>
<dbReference type="OrthoDB" id="72963at2"/>
<organism evidence="2 3">
    <name type="scientific">Vespertiliibacter pulmonis</name>
    <dbReference type="NCBI Taxonomy" id="1443036"/>
    <lineage>
        <taxon>Bacteria</taxon>
        <taxon>Pseudomonadati</taxon>
        <taxon>Pseudomonadota</taxon>
        <taxon>Gammaproteobacteria</taxon>
        <taxon>Pasteurellales</taxon>
        <taxon>Pasteurellaceae</taxon>
        <taxon>Vespertiliibacter</taxon>
    </lineage>
</organism>
<proteinExistence type="predicted"/>
<comment type="caution">
    <text evidence="2">The sequence shown here is derived from an EMBL/GenBank/DDBJ whole genome shotgun (WGS) entry which is preliminary data.</text>
</comment>
<keyword evidence="1" id="KW-0812">Transmembrane</keyword>
<keyword evidence="1" id="KW-0472">Membrane</keyword>
<dbReference type="RefSeq" id="WP_124210398.1">
    <property type="nucleotide sequence ID" value="NZ_CP016615.1"/>
</dbReference>
<dbReference type="Proteomes" id="UP000281691">
    <property type="component" value="Unassembled WGS sequence"/>
</dbReference>
<feature type="transmembrane region" description="Helical" evidence="1">
    <location>
        <begin position="6"/>
        <end position="26"/>
    </location>
</feature>
<dbReference type="Pfam" id="PF06961">
    <property type="entry name" value="DUF1294"/>
    <property type="match status" value="1"/>
</dbReference>
<sequence length="92" mass="11120">MNEHWGLYLTFYWLLINILSGYFMYIDKRRAVNSLWRISEFNLLFLCLLGGFAGTFLIMKYARHKTLHWQFHFAVILSALIWEVGILFCLFY</sequence>
<gene>
    <name evidence="2" type="ORF">EDC46_0199</name>
</gene>
<dbReference type="EMBL" id="RKQP01000001">
    <property type="protein sequence ID" value="RPE85816.1"/>
    <property type="molecule type" value="Genomic_DNA"/>
</dbReference>
<evidence type="ECO:0000313" key="2">
    <source>
        <dbReference type="EMBL" id="RPE85816.1"/>
    </source>
</evidence>
<accession>A0A3N4VRU2</accession>
<name>A0A3N4VRU2_9PAST</name>
<reference evidence="2 3" key="1">
    <citation type="submission" date="2018-11" db="EMBL/GenBank/DDBJ databases">
        <title>Genomic Encyclopedia of Type Strains, Phase IV (KMG-IV): sequencing the most valuable type-strain genomes for metagenomic binning, comparative biology and taxonomic classification.</title>
        <authorList>
            <person name="Goeker M."/>
        </authorList>
    </citation>
    <scope>NUCLEOTIDE SEQUENCE [LARGE SCALE GENOMIC DNA]</scope>
    <source>
        <strain evidence="2 3">DSM 27238</strain>
    </source>
</reference>
<feature type="transmembrane region" description="Helical" evidence="1">
    <location>
        <begin position="71"/>
        <end position="91"/>
    </location>
</feature>
<keyword evidence="3" id="KW-1185">Reference proteome</keyword>
<keyword evidence="1" id="KW-1133">Transmembrane helix</keyword>
<evidence type="ECO:0000313" key="3">
    <source>
        <dbReference type="Proteomes" id="UP000281691"/>
    </source>
</evidence>